<evidence type="ECO:0000256" key="17">
    <source>
        <dbReference type="SAM" id="Phobius"/>
    </source>
</evidence>
<dbReference type="AlphaFoldDB" id="A0A1M6T776"/>
<gene>
    <name evidence="20" type="ORF">SAMN02745883_02258</name>
</gene>
<dbReference type="RefSeq" id="WP_072968601.1">
    <property type="nucleotide sequence ID" value="NZ_FRAJ01000024.1"/>
</dbReference>
<evidence type="ECO:0000256" key="6">
    <source>
        <dbReference type="ARBA" id="ARBA00022670"/>
    </source>
</evidence>
<dbReference type="Pfam" id="PF00905">
    <property type="entry name" value="Transpeptidase"/>
    <property type="match status" value="1"/>
</dbReference>
<dbReference type="GO" id="GO:0008658">
    <property type="term" value="F:penicillin binding"/>
    <property type="evidence" value="ECO:0007669"/>
    <property type="project" value="InterPro"/>
</dbReference>
<evidence type="ECO:0000256" key="11">
    <source>
        <dbReference type="ARBA" id="ARBA00023251"/>
    </source>
</evidence>
<dbReference type="InterPro" id="IPR036950">
    <property type="entry name" value="PBP_transglycosylase"/>
</dbReference>
<accession>A0A1M6T776</accession>
<dbReference type="InterPro" id="IPR012338">
    <property type="entry name" value="Beta-lactam/transpept-like"/>
</dbReference>
<evidence type="ECO:0000313" key="21">
    <source>
        <dbReference type="Proteomes" id="UP000184082"/>
    </source>
</evidence>
<feature type="domain" description="Penicillin-binding protein transpeptidase" evidence="18">
    <location>
        <begin position="525"/>
        <end position="816"/>
    </location>
</feature>
<comment type="function">
    <text evidence="1">Cell wall formation. Synthesis of cross-linked peptidoglycan from the lipid intermediates. The enzyme has a penicillin-insensitive transglycosylase N-terminal domain (formation of linear glycan strands) and a penicillin-sensitive transpeptidase C-terminal domain (cross-linking of the peptide subunits).</text>
</comment>
<dbReference type="SUPFAM" id="SSF56601">
    <property type="entry name" value="beta-lactamase/transpeptidase-like"/>
    <property type="match status" value="1"/>
</dbReference>
<feature type="region of interest" description="Disordered" evidence="16">
    <location>
        <begin position="987"/>
        <end position="1010"/>
    </location>
</feature>
<dbReference type="EC" id="3.4.16.4" evidence="3"/>
<dbReference type="PANTHER" id="PTHR32282">
    <property type="entry name" value="BINDING PROTEIN TRANSPEPTIDASE, PUTATIVE-RELATED"/>
    <property type="match status" value="1"/>
</dbReference>
<dbReference type="GO" id="GO:0008955">
    <property type="term" value="F:peptidoglycan glycosyltransferase activity"/>
    <property type="evidence" value="ECO:0007669"/>
    <property type="project" value="UniProtKB-EC"/>
</dbReference>
<keyword evidence="10" id="KW-0735">Signal-anchor</keyword>
<name>A0A1M6T776_9FIRM</name>
<evidence type="ECO:0000256" key="1">
    <source>
        <dbReference type="ARBA" id="ARBA00002624"/>
    </source>
</evidence>
<keyword evidence="21" id="KW-1185">Reference proteome</keyword>
<dbReference type="PANTHER" id="PTHR32282:SF33">
    <property type="entry name" value="PEPTIDOGLYCAN GLYCOSYLTRANSFERASE"/>
    <property type="match status" value="1"/>
</dbReference>
<proteinExistence type="predicted"/>
<dbReference type="Pfam" id="PF00912">
    <property type="entry name" value="Transgly"/>
    <property type="match status" value="1"/>
</dbReference>
<evidence type="ECO:0000256" key="5">
    <source>
        <dbReference type="ARBA" id="ARBA00022645"/>
    </source>
</evidence>
<evidence type="ECO:0000256" key="9">
    <source>
        <dbReference type="ARBA" id="ARBA00022801"/>
    </source>
</evidence>
<keyword evidence="8" id="KW-0808">Transferase</keyword>
<reference evidence="20 21" key="1">
    <citation type="submission" date="2016-11" db="EMBL/GenBank/DDBJ databases">
        <authorList>
            <person name="Jaros S."/>
            <person name="Januszkiewicz K."/>
            <person name="Wedrychowicz H."/>
        </authorList>
    </citation>
    <scope>NUCLEOTIDE SEQUENCE [LARGE SCALE GENOMIC DNA]</scope>
    <source>
        <strain evidence="20 21">DSM 14501</strain>
    </source>
</reference>
<keyword evidence="7" id="KW-0328">Glycosyltransferase</keyword>
<dbReference type="Proteomes" id="UP000184082">
    <property type="component" value="Unassembled WGS sequence"/>
</dbReference>
<organism evidence="20 21">
    <name type="scientific">Caminicella sporogenes DSM 14501</name>
    <dbReference type="NCBI Taxonomy" id="1121266"/>
    <lineage>
        <taxon>Bacteria</taxon>
        <taxon>Bacillati</taxon>
        <taxon>Bacillota</taxon>
        <taxon>Clostridia</taxon>
        <taxon>Peptostreptococcales</taxon>
        <taxon>Caminicellaceae</taxon>
        <taxon>Caminicella</taxon>
    </lineage>
</organism>
<dbReference type="GO" id="GO:0009252">
    <property type="term" value="P:peptidoglycan biosynthetic process"/>
    <property type="evidence" value="ECO:0007669"/>
    <property type="project" value="UniProtKB-UniPathway"/>
</dbReference>
<evidence type="ECO:0000256" key="14">
    <source>
        <dbReference type="ARBA" id="ARBA00044770"/>
    </source>
</evidence>
<dbReference type="EMBL" id="FRAJ01000024">
    <property type="protein sequence ID" value="SHK52800.1"/>
    <property type="molecule type" value="Genomic_DNA"/>
</dbReference>
<evidence type="ECO:0000256" key="7">
    <source>
        <dbReference type="ARBA" id="ARBA00022676"/>
    </source>
</evidence>
<keyword evidence="6" id="KW-0645">Protease</keyword>
<keyword evidence="9" id="KW-0378">Hydrolase</keyword>
<evidence type="ECO:0000256" key="16">
    <source>
        <dbReference type="SAM" id="MobiDB-lite"/>
    </source>
</evidence>
<evidence type="ECO:0000259" key="19">
    <source>
        <dbReference type="Pfam" id="PF00912"/>
    </source>
</evidence>
<dbReference type="GO" id="GO:0006508">
    <property type="term" value="P:proteolysis"/>
    <property type="evidence" value="ECO:0007669"/>
    <property type="project" value="UniProtKB-KW"/>
</dbReference>
<dbReference type="UniPathway" id="UPA00219"/>
<keyword evidence="17" id="KW-0812">Transmembrane</keyword>
<keyword evidence="17" id="KW-1133">Transmembrane helix</keyword>
<evidence type="ECO:0000256" key="12">
    <source>
        <dbReference type="ARBA" id="ARBA00023268"/>
    </source>
</evidence>
<evidence type="ECO:0000256" key="15">
    <source>
        <dbReference type="ARBA" id="ARBA00049902"/>
    </source>
</evidence>
<evidence type="ECO:0000259" key="18">
    <source>
        <dbReference type="Pfam" id="PF00905"/>
    </source>
</evidence>
<keyword evidence="11" id="KW-0046">Antibiotic resistance</keyword>
<dbReference type="InterPro" id="IPR001460">
    <property type="entry name" value="PCN-bd_Tpept"/>
</dbReference>
<feature type="transmembrane region" description="Helical" evidence="17">
    <location>
        <begin position="21"/>
        <end position="52"/>
    </location>
</feature>
<comment type="catalytic activity">
    <reaction evidence="13">
        <text>Preferential cleavage: (Ac)2-L-Lys-D-Ala-|-D-Ala. Also transpeptidation of peptidyl-alanyl moieties that are N-acyl substituents of D-alanine.</text>
        <dbReference type="EC" id="3.4.16.4"/>
    </reaction>
</comment>
<dbReference type="GO" id="GO:0009002">
    <property type="term" value="F:serine-type D-Ala-D-Ala carboxypeptidase activity"/>
    <property type="evidence" value="ECO:0007669"/>
    <property type="project" value="UniProtKB-EC"/>
</dbReference>
<evidence type="ECO:0000256" key="2">
    <source>
        <dbReference type="ARBA" id="ARBA00004401"/>
    </source>
</evidence>
<dbReference type="Gene3D" id="1.10.3810.10">
    <property type="entry name" value="Biosynthetic peptidoglycan transglycosylase-like"/>
    <property type="match status" value="1"/>
</dbReference>
<protein>
    <recommendedName>
        <fullName evidence="4">Penicillin-binding protein 1A</fullName>
        <ecNumber evidence="14">2.4.99.28</ecNumber>
        <ecNumber evidence="3">3.4.16.4</ecNumber>
    </recommendedName>
</protein>
<dbReference type="InterPro" id="IPR023346">
    <property type="entry name" value="Lysozyme-like_dom_sf"/>
</dbReference>
<dbReference type="SUPFAM" id="SSF53955">
    <property type="entry name" value="Lysozyme-like"/>
    <property type="match status" value="1"/>
</dbReference>
<dbReference type="NCBIfam" id="TIGR02074">
    <property type="entry name" value="PBP_1a_fam"/>
    <property type="match status" value="1"/>
</dbReference>
<evidence type="ECO:0000256" key="10">
    <source>
        <dbReference type="ARBA" id="ARBA00022968"/>
    </source>
</evidence>
<dbReference type="STRING" id="1121266.SAMN02745883_02258"/>
<sequence>MTENNQRRSKQKKEKKNKKRKLLTTIKILLVFFIILSFVGAGAVTGLVVAALKDVKPIDPSKIDTMLDENSVILDKNGKVIEKVQRSGLRTVVSYDEIDEDLKNAFIATEDRKFFQHNGFNYTRLIGAIIEAIKDRHSPRGTSTITQQLARNLYLPHIKSEKTLSRKIKEAYYTIQLEKNLTKEQIFEAYMNTIYLGSGAKGVQAAAQTYFSKNASDLTLVEAALIAGITQNPARHSPIITKKKADVKEDDYILDDSDEQYTIVFNKKCIDRFKDVLYFMKVSGKITEEEYNKAKNVDLKKILKPKRLNRSEISSYFTDLVKDEVINSLIKELDISKEDAYNMLYTQGLKIYSTLDLSMQKKLEAIYKNSKNFPNLVIRKDSSGNILSKTGSILLYKRENILNNENYLVIPKNHYKYDTNGNLILYKNKRLKFIPLYEKGKRIGISVAVADTYKIENNQVVIYKGGRVNIPAQYKSYDKYKNLVVSKEFLDSNPNFFKKDNHNNLLISKENYSISNKGSIQPQSAMVIIDYRTGEIKALVGGRDIKGELLYNRAIKPRQPGSAIKPLAVYTPAIDNGWTAASIIDDVPHYDRNGNRWPKNWYEKSSNPKYTGYKGLVTLRKALQFSMNVPAVKVAERLGVNTSMEYLEKMGISVESKKNPNGSLVKSGPKNDMNLSAMALGGMTKGLTPLEITSAYGSLANKGIYIAPHSFTKVTDRNGNIIIENKPIKNYVVSPQVAFIMTDMMKSGVDAGTGRKARLANMPVAGKTGTTSNNYDAWFVGYTPYYVAGVWIGNDLQIKLREGSGASAKLWKKVMEEIHKNLPTKQFEKPEGIIRMAVDTVSGKLPTKLSYKDPRGSTVRQEYFIEGTQPTEFDDVHVEVEVCSESNKLPTEFCPTTLIEKKVFISRPVPYNPSEHGGFVPADYKYEVPKTYCDIHTHNTVPSNPIDSLPPGTIILPNGTKLLPDGRKILPDGTIIFKDGTIVYPSENNNTTENTNSNIIENNENEINNN</sequence>
<dbReference type="Gene3D" id="3.40.710.10">
    <property type="entry name" value="DD-peptidase/beta-lactamase superfamily"/>
    <property type="match status" value="2"/>
</dbReference>
<dbReference type="GO" id="GO:0005886">
    <property type="term" value="C:plasma membrane"/>
    <property type="evidence" value="ECO:0007669"/>
    <property type="project" value="UniProtKB-SubCell"/>
</dbReference>
<evidence type="ECO:0000256" key="8">
    <source>
        <dbReference type="ARBA" id="ARBA00022679"/>
    </source>
</evidence>
<dbReference type="EC" id="2.4.99.28" evidence="14"/>
<feature type="domain" description="Glycosyl transferase family 51" evidence="19">
    <location>
        <begin position="78"/>
        <end position="254"/>
    </location>
</feature>
<evidence type="ECO:0000256" key="3">
    <source>
        <dbReference type="ARBA" id="ARBA00012448"/>
    </source>
</evidence>
<comment type="subcellular location">
    <subcellularLocation>
        <location evidence="2">Cell membrane</location>
        <topology evidence="2">Single-pass type II membrane protein</topology>
    </subcellularLocation>
</comment>
<keyword evidence="12" id="KW-0511">Multifunctional enzyme</keyword>
<evidence type="ECO:0000256" key="4">
    <source>
        <dbReference type="ARBA" id="ARBA00018638"/>
    </source>
</evidence>
<comment type="catalytic activity">
    <reaction evidence="15">
        <text>[GlcNAc-(1-&gt;4)-Mur2Ac(oyl-L-Ala-gamma-D-Glu-L-Lys-D-Ala-D-Ala)](n)-di-trans,octa-cis-undecaprenyl diphosphate + beta-D-GlcNAc-(1-&gt;4)-Mur2Ac(oyl-L-Ala-gamma-D-Glu-L-Lys-D-Ala-D-Ala)-di-trans,octa-cis-undecaprenyl diphosphate = [GlcNAc-(1-&gt;4)-Mur2Ac(oyl-L-Ala-gamma-D-Glu-L-Lys-D-Ala-D-Ala)](n+1)-di-trans,octa-cis-undecaprenyl diphosphate + di-trans,octa-cis-undecaprenyl diphosphate + H(+)</text>
        <dbReference type="Rhea" id="RHEA:23708"/>
        <dbReference type="Rhea" id="RHEA-COMP:9602"/>
        <dbReference type="Rhea" id="RHEA-COMP:9603"/>
        <dbReference type="ChEBI" id="CHEBI:15378"/>
        <dbReference type="ChEBI" id="CHEBI:58405"/>
        <dbReference type="ChEBI" id="CHEBI:60033"/>
        <dbReference type="ChEBI" id="CHEBI:78435"/>
        <dbReference type="EC" id="2.4.99.28"/>
    </reaction>
</comment>
<dbReference type="GO" id="GO:0046677">
    <property type="term" value="P:response to antibiotic"/>
    <property type="evidence" value="ECO:0007669"/>
    <property type="project" value="UniProtKB-KW"/>
</dbReference>
<evidence type="ECO:0000256" key="13">
    <source>
        <dbReference type="ARBA" id="ARBA00034000"/>
    </source>
</evidence>
<keyword evidence="17" id="KW-0472">Membrane</keyword>
<dbReference type="InterPro" id="IPR050396">
    <property type="entry name" value="Glycosyltr_51/Transpeptidase"/>
</dbReference>
<dbReference type="InterPro" id="IPR001264">
    <property type="entry name" value="Glyco_trans_51"/>
</dbReference>
<evidence type="ECO:0000313" key="20">
    <source>
        <dbReference type="EMBL" id="SHK52800.1"/>
    </source>
</evidence>
<keyword evidence="5" id="KW-0121">Carboxypeptidase</keyword>